<reference evidence="3 4" key="1">
    <citation type="submission" date="2016-09" db="EMBL/GenBank/DDBJ databases">
        <title>Complete genome of Desulfosporosinus sp. OL.</title>
        <authorList>
            <person name="Mardanov A."/>
            <person name="Beletsky A."/>
            <person name="Panova A."/>
            <person name="Karnachuk O."/>
            <person name="Ravin N."/>
        </authorList>
    </citation>
    <scope>NUCLEOTIDE SEQUENCE [LARGE SCALE GENOMIC DNA]</scope>
    <source>
        <strain evidence="3 4">OL</strain>
    </source>
</reference>
<dbReference type="STRING" id="1888891.DSOL_0806"/>
<dbReference type="GO" id="GO:0003677">
    <property type="term" value="F:DNA binding"/>
    <property type="evidence" value="ECO:0007669"/>
    <property type="project" value="UniProtKB-KW"/>
</dbReference>
<proteinExistence type="predicted"/>
<sequence length="126" mass="14735">MINITSLPDAWEMVERLGGKEACEKDELYDIYYKISTAIFDYRLKYDLSQKKLAEKLGVTQPMVAKLESGDYNYTVEQLWKLATKLNFKLSIDFEEIKQNEYSVFSREEIQDDIADYEMDFLAVGS</sequence>
<dbReference type="Proteomes" id="UP000186102">
    <property type="component" value="Unassembled WGS sequence"/>
</dbReference>
<dbReference type="Gene3D" id="1.10.260.40">
    <property type="entry name" value="lambda repressor-like DNA-binding domains"/>
    <property type="match status" value="1"/>
</dbReference>
<feature type="domain" description="HTH cro/C1-type" evidence="2">
    <location>
        <begin position="42"/>
        <end position="97"/>
    </location>
</feature>
<dbReference type="CDD" id="cd00093">
    <property type="entry name" value="HTH_XRE"/>
    <property type="match status" value="1"/>
</dbReference>
<protein>
    <submittedName>
        <fullName evidence="3">Putative transcriptional regulator</fullName>
    </submittedName>
</protein>
<dbReference type="InterPro" id="IPR001387">
    <property type="entry name" value="Cro/C1-type_HTH"/>
</dbReference>
<dbReference type="GO" id="GO:0005829">
    <property type="term" value="C:cytosol"/>
    <property type="evidence" value="ECO:0007669"/>
    <property type="project" value="TreeGrafter"/>
</dbReference>
<gene>
    <name evidence="3" type="ORF">DSOL_0806</name>
</gene>
<accession>A0A1Q8R0C3</accession>
<dbReference type="GO" id="GO:0003700">
    <property type="term" value="F:DNA-binding transcription factor activity"/>
    <property type="evidence" value="ECO:0007669"/>
    <property type="project" value="TreeGrafter"/>
</dbReference>
<evidence type="ECO:0000313" key="4">
    <source>
        <dbReference type="Proteomes" id="UP000186102"/>
    </source>
</evidence>
<dbReference type="OrthoDB" id="9808239at2"/>
<keyword evidence="1" id="KW-0238">DNA-binding</keyword>
<dbReference type="SUPFAM" id="SSF47413">
    <property type="entry name" value="lambda repressor-like DNA-binding domains"/>
    <property type="match status" value="1"/>
</dbReference>
<dbReference type="SMART" id="SM00530">
    <property type="entry name" value="HTH_XRE"/>
    <property type="match status" value="1"/>
</dbReference>
<dbReference type="EMBL" id="MLBF01000004">
    <property type="protein sequence ID" value="OLN33079.1"/>
    <property type="molecule type" value="Genomic_DNA"/>
</dbReference>
<dbReference type="PROSITE" id="PS50943">
    <property type="entry name" value="HTH_CROC1"/>
    <property type="match status" value="1"/>
</dbReference>
<keyword evidence="4" id="KW-1185">Reference proteome</keyword>
<name>A0A1Q8R0C3_9FIRM</name>
<evidence type="ECO:0000259" key="2">
    <source>
        <dbReference type="PROSITE" id="PS50943"/>
    </source>
</evidence>
<dbReference type="RefSeq" id="WP_075363613.1">
    <property type="nucleotide sequence ID" value="NZ_MLBF01000004.1"/>
</dbReference>
<dbReference type="InterPro" id="IPR050807">
    <property type="entry name" value="TransReg_Diox_bact_type"/>
</dbReference>
<organism evidence="3 4">
    <name type="scientific">Desulfosporosinus metallidurans</name>
    <dbReference type="NCBI Taxonomy" id="1888891"/>
    <lineage>
        <taxon>Bacteria</taxon>
        <taxon>Bacillati</taxon>
        <taxon>Bacillota</taxon>
        <taxon>Clostridia</taxon>
        <taxon>Eubacteriales</taxon>
        <taxon>Desulfitobacteriaceae</taxon>
        <taxon>Desulfosporosinus</taxon>
    </lineage>
</organism>
<dbReference type="Pfam" id="PF01381">
    <property type="entry name" value="HTH_3"/>
    <property type="match status" value="1"/>
</dbReference>
<evidence type="ECO:0000256" key="1">
    <source>
        <dbReference type="ARBA" id="ARBA00023125"/>
    </source>
</evidence>
<dbReference type="PANTHER" id="PTHR46797">
    <property type="entry name" value="HTH-TYPE TRANSCRIPTIONAL REGULATOR"/>
    <property type="match status" value="1"/>
</dbReference>
<dbReference type="PANTHER" id="PTHR46797:SF1">
    <property type="entry name" value="METHYLPHOSPHONATE SYNTHASE"/>
    <property type="match status" value="1"/>
</dbReference>
<dbReference type="InterPro" id="IPR010982">
    <property type="entry name" value="Lambda_DNA-bd_dom_sf"/>
</dbReference>
<comment type="caution">
    <text evidence="3">The sequence shown here is derived from an EMBL/GenBank/DDBJ whole genome shotgun (WGS) entry which is preliminary data.</text>
</comment>
<dbReference type="AlphaFoldDB" id="A0A1Q8R0C3"/>
<evidence type="ECO:0000313" key="3">
    <source>
        <dbReference type="EMBL" id="OLN33079.1"/>
    </source>
</evidence>